<evidence type="ECO:0000256" key="1">
    <source>
        <dbReference type="SAM" id="SignalP"/>
    </source>
</evidence>
<comment type="caution">
    <text evidence="2">The sequence shown here is derived from an EMBL/GenBank/DDBJ whole genome shotgun (WGS) entry which is preliminary data.</text>
</comment>
<accession>A0A9X3YLR8</accession>
<keyword evidence="1" id="KW-0732">Signal</keyword>
<dbReference type="AlphaFoldDB" id="A0A9X3YLR8"/>
<evidence type="ECO:0000313" key="3">
    <source>
        <dbReference type="Proteomes" id="UP001139971"/>
    </source>
</evidence>
<gene>
    <name evidence="2" type="ORF">OD750_010750</name>
</gene>
<dbReference type="Proteomes" id="UP001139971">
    <property type="component" value="Unassembled WGS sequence"/>
</dbReference>
<proteinExistence type="predicted"/>
<reference evidence="2" key="1">
    <citation type="submission" date="2023-02" db="EMBL/GenBank/DDBJ databases">
        <title>Tahibacter soli sp. nov. isolated from soil.</title>
        <authorList>
            <person name="Baek J.H."/>
            <person name="Lee J.K."/>
            <person name="Choi D.G."/>
            <person name="Jeon C.O."/>
        </authorList>
    </citation>
    <scope>NUCLEOTIDE SEQUENCE</scope>
    <source>
        <strain evidence="2">BL</strain>
    </source>
</reference>
<name>A0A9X3YLR8_9GAMM</name>
<evidence type="ECO:0000313" key="2">
    <source>
        <dbReference type="EMBL" id="MDC8013023.1"/>
    </source>
</evidence>
<keyword evidence="3" id="KW-1185">Reference proteome</keyword>
<dbReference type="RefSeq" id="WP_263544712.1">
    <property type="nucleotide sequence ID" value="NZ_JAOVZO020000015.1"/>
</dbReference>
<feature type="chain" id="PRO_5040769948" evidence="1">
    <location>
        <begin position="20"/>
        <end position="298"/>
    </location>
</feature>
<dbReference type="EMBL" id="JAOVZO020000015">
    <property type="protein sequence ID" value="MDC8013023.1"/>
    <property type="molecule type" value="Genomic_DNA"/>
</dbReference>
<sequence>MKPARHAFFALAFAASSVAAPPDDGLRFDSPRVVDLSSRVRELDTADVPIVALAPDAEAAILAAPALAEGDPSLPFASDALHCADDARCAAQAEARLIDAEHGLVTRDGGTLRIAPPNGTPLRFVDYAIKATRSADGDGARHRFLGRIANTGLLHVAIDFAHDSPGAFLIGADNGKVAFVHNGGDVAALSPGGGRIAVLNSLNAPAAVAIADLDAQGPSLALACRARVAGSRVVADAKGWHDANGFDIVLRRTDADGKPQLLPLRLARDGGHWRVMARDTAAPAAFDDFSCRAPRQQF</sequence>
<feature type="signal peptide" evidence="1">
    <location>
        <begin position="1"/>
        <end position="19"/>
    </location>
</feature>
<organism evidence="2 3">
    <name type="scientific">Tahibacter soli</name>
    <dbReference type="NCBI Taxonomy" id="2983605"/>
    <lineage>
        <taxon>Bacteria</taxon>
        <taxon>Pseudomonadati</taxon>
        <taxon>Pseudomonadota</taxon>
        <taxon>Gammaproteobacteria</taxon>
        <taxon>Lysobacterales</taxon>
        <taxon>Rhodanobacteraceae</taxon>
        <taxon>Tahibacter</taxon>
    </lineage>
</organism>
<protein>
    <submittedName>
        <fullName evidence="2">Uncharacterized protein</fullName>
    </submittedName>
</protein>